<dbReference type="RefSeq" id="WP_141975798.1">
    <property type="nucleotide sequence ID" value="NZ_VFPP01000001.1"/>
</dbReference>
<protein>
    <recommendedName>
        <fullName evidence="3">Protein rhiA</fullName>
    </recommendedName>
</protein>
<accession>A0A543J7T6</accession>
<proteinExistence type="predicted"/>
<comment type="caution">
    <text evidence="1">The sequence shown here is derived from an EMBL/GenBank/DDBJ whole genome shotgun (WGS) entry which is preliminary data.</text>
</comment>
<gene>
    <name evidence="1" type="ORF">FHX81_1179</name>
</gene>
<evidence type="ECO:0000313" key="1">
    <source>
        <dbReference type="EMBL" id="TQM78893.1"/>
    </source>
</evidence>
<organism evidence="1 2">
    <name type="scientific">Saccharothrix saharensis</name>
    <dbReference type="NCBI Taxonomy" id="571190"/>
    <lineage>
        <taxon>Bacteria</taxon>
        <taxon>Bacillati</taxon>
        <taxon>Actinomycetota</taxon>
        <taxon>Actinomycetes</taxon>
        <taxon>Pseudonocardiales</taxon>
        <taxon>Pseudonocardiaceae</taxon>
        <taxon>Saccharothrix</taxon>
    </lineage>
</organism>
<name>A0A543J7T6_9PSEU</name>
<dbReference type="EMBL" id="VFPP01000001">
    <property type="protein sequence ID" value="TQM78893.1"/>
    <property type="molecule type" value="Genomic_DNA"/>
</dbReference>
<evidence type="ECO:0000313" key="2">
    <source>
        <dbReference type="Proteomes" id="UP000316628"/>
    </source>
</evidence>
<dbReference type="OrthoDB" id="2661796at2"/>
<keyword evidence="2" id="KW-1185">Reference proteome</keyword>
<dbReference type="Proteomes" id="UP000316628">
    <property type="component" value="Unassembled WGS sequence"/>
</dbReference>
<evidence type="ECO:0008006" key="3">
    <source>
        <dbReference type="Google" id="ProtNLM"/>
    </source>
</evidence>
<sequence>MPTQYSLTVRNESTQFQDLCVYQQPVDLGVRNAMSLAWLTAPAWPGTTVTFEWTLDYSFVWSYTGSLKPGTRFRAQEVRRANPQDLTTNQILFDYTDGAHRFVPGKAFGVAELGSLYIRELPTVPADGASVGIGMSNSGVFAVQAQPNENLVFTPHPSYWLTAGTYVHGEVLDIEQISNTVELDYNAGFEMTAVLHPDNTWSISTGTQPIAA</sequence>
<reference evidence="1 2" key="1">
    <citation type="submission" date="2019-06" db="EMBL/GenBank/DDBJ databases">
        <title>Sequencing the genomes of 1000 actinobacteria strains.</title>
        <authorList>
            <person name="Klenk H.-P."/>
        </authorList>
    </citation>
    <scope>NUCLEOTIDE SEQUENCE [LARGE SCALE GENOMIC DNA]</scope>
    <source>
        <strain evidence="1 2">DSM 45456</strain>
    </source>
</reference>
<dbReference type="AlphaFoldDB" id="A0A543J7T6"/>